<evidence type="ECO:0000313" key="5">
    <source>
        <dbReference type="Proteomes" id="UP000777935"/>
    </source>
</evidence>
<gene>
    <name evidence="4" type="ORF">HRQ87_11190</name>
</gene>
<keyword evidence="5" id="KW-1185">Reference proteome</keyword>
<evidence type="ECO:0000259" key="3">
    <source>
        <dbReference type="Pfam" id="PF00496"/>
    </source>
</evidence>
<comment type="subcellular location">
    <subcellularLocation>
        <location evidence="1">Periplasm</location>
    </subcellularLocation>
</comment>
<name>A0ABX2IR63_9RHOB</name>
<dbReference type="InterPro" id="IPR000914">
    <property type="entry name" value="SBP_5_dom"/>
</dbReference>
<dbReference type="Gene3D" id="3.40.190.10">
    <property type="entry name" value="Periplasmic binding protein-like II"/>
    <property type="match status" value="1"/>
</dbReference>
<dbReference type="RefSeq" id="WP_174138337.1">
    <property type="nucleotide sequence ID" value="NZ_JABUFE010000006.1"/>
</dbReference>
<reference evidence="4 5" key="1">
    <citation type="submission" date="2020-06" db="EMBL/GenBank/DDBJ databases">
        <title>Sulfitobacter algicola sp. nov., isolated from green algae.</title>
        <authorList>
            <person name="Wang C."/>
        </authorList>
    </citation>
    <scope>NUCLEOTIDE SEQUENCE [LARGE SCALE GENOMIC DNA]</scope>
    <source>
        <strain evidence="4 5">1151</strain>
    </source>
</reference>
<dbReference type="Pfam" id="PF00496">
    <property type="entry name" value="SBP_bac_5"/>
    <property type="match status" value="1"/>
</dbReference>
<dbReference type="InterPro" id="IPR039424">
    <property type="entry name" value="SBP_5"/>
</dbReference>
<dbReference type="CDD" id="cd08503">
    <property type="entry name" value="PBP2_NikA_DppA_OppA_like_17"/>
    <property type="match status" value="1"/>
</dbReference>
<protein>
    <submittedName>
        <fullName evidence="4">ABC transporter substrate-binding protein</fullName>
    </submittedName>
</protein>
<dbReference type="PANTHER" id="PTHR30290">
    <property type="entry name" value="PERIPLASMIC BINDING COMPONENT OF ABC TRANSPORTER"/>
    <property type="match status" value="1"/>
</dbReference>
<feature type="domain" description="Solute-binding protein family 5" evidence="3">
    <location>
        <begin position="108"/>
        <end position="456"/>
    </location>
</feature>
<dbReference type="PROSITE" id="PS51318">
    <property type="entry name" value="TAT"/>
    <property type="match status" value="1"/>
</dbReference>
<dbReference type="InterPro" id="IPR006311">
    <property type="entry name" value="TAT_signal"/>
</dbReference>
<dbReference type="Proteomes" id="UP000777935">
    <property type="component" value="Unassembled WGS sequence"/>
</dbReference>
<dbReference type="InterPro" id="IPR030678">
    <property type="entry name" value="Peptide/Ni-bd"/>
</dbReference>
<organism evidence="4 5">
    <name type="scientific">Parasulfitobacter algicola</name>
    <dbReference type="NCBI Taxonomy" id="2614809"/>
    <lineage>
        <taxon>Bacteria</taxon>
        <taxon>Pseudomonadati</taxon>
        <taxon>Pseudomonadota</taxon>
        <taxon>Alphaproteobacteria</taxon>
        <taxon>Rhodobacterales</taxon>
        <taxon>Roseobacteraceae</taxon>
        <taxon>Parasulfitobacter</taxon>
    </lineage>
</organism>
<comment type="caution">
    <text evidence="4">The sequence shown here is derived from an EMBL/GenBank/DDBJ whole genome shotgun (WGS) entry which is preliminary data.</text>
</comment>
<dbReference type="EMBL" id="JABUFE010000006">
    <property type="protein sequence ID" value="NSX55367.1"/>
    <property type="molecule type" value="Genomic_DNA"/>
</dbReference>
<dbReference type="SUPFAM" id="SSF53850">
    <property type="entry name" value="Periplasmic binding protein-like II"/>
    <property type="match status" value="1"/>
</dbReference>
<evidence type="ECO:0000313" key="4">
    <source>
        <dbReference type="EMBL" id="NSX55367.1"/>
    </source>
</evidence>
<sequence length="551" mass="60924">MTHSTLTGKPVHPAVKMYAEEAKAGKLSRREFFSRATALGLTATSAYGMLGLATPAKAAGHAQQGGTLRIQMDVRPLKDPRTYDWPQISNISRGWLEYLVNYTRDGAFEPALLESWEASDDATEYMLNVRQGVKWNNGDDFTAQDVLVNFERWCDKSVEGNSMAARMNTLVDPDTGKMIEGAIEVIDTHTLKLTLPQPDVTIIPGLSDYPAAVVHPSYDNGNPMDNPIGTGAYLPGEFEVGIKGVLVKNEDHEYWGEGATLDRIEYIDYGTDASSWVAAAESGEVDMLYETVTDFVDIMNAIGWNQSEVPTANTIVIRPNHNAEVDGITPYGDARVRRALQMAVDNSICLELGVAGLGTIAENHHVAPLHPEYAEIPKVEYDPAGAKALMEEAGMADYEHELISIDDDWRKNTTDAVAAQLRDAGINVKRTILPGNTFWNDWTKYPFSSTDWSGRPLGIQVLALAYRSGEAWNESGFSNETFDSKLSEAMAIADVDARREVMAELQQIMLDEGVTLQPYWRSIYRHYTDKVLGADMHPSYFIEPTKLALKA</sequence>
<evidence type="ECO:0000256" key="1">
    <source>
        <dbReference type="ARBA" id="ARBA00004418"/>
    </source>
</evidence>
<accession>A0ABX2IR63</accession>
<proteinExistence type="inferred from homology"/>
<dbReference type="Gene3D" id="3.10.105.10">
    <property type="entry name" value="Dipeptide-binding Protein, Domain 3"/>
    <property type="match status" value="1"/>
</dbReference>
<dbReference type="PIRSF" id="PIRSF002741">
    <property type="entry name" value="MppA"/>
    <property type="match status" value="1"/>
</dbReference>
<comment type="similarity">
    <text evidence="2">Belongs to the bacterial solute-binding protein 5 family.</text>
</comment>
<evidence type="ECO:0000256" key="2">
    <source>
        <dbReference type="ARBA" id="ARBA00005695"/>
    </source>
</evidence>